<name>A0A4Y2JM51_ARAVE</name>
<gene>
    <name evidence="1" type="ORF">AVEN_20553_1</name>
</gene>
<accession>A0A4Y2JM51</accession>
<proteinExistence type="predicted"/>
<dbReference type="Pfam" id="PF01359">
    <property type="entry name" value="Transposase_1"/>
    <property type="match status" value="1"/>
</dbReference>
<evidence type="ECO:0000313" key="1">
    <source>
        <dbReference type="EMBL" id="GBM90548.1"/>
    </source>
</evidence>
<dbReference type="GO" id="GO:0003676">
    <property type="term" value="F:nucleic acid binding"/>
    <property type="evidence" value="ECO:0007669"/>
    <property type="project" value="InterPro"/>
</dbReference>
<dbReference type="EMBL" id="BGPR01003631">
    <property type="protein sequence ID" value="GBM90548.1"/>
    <property type="molecule type" value="Genomic_DNA"/>
</dbReference>
<keyword evidence="2" id="KW-1185">Reference proteome</keyword>
<dbReference type="Gene3D" id="3.30.420.10">
    <property type="entry name" value="Ribonuclease H-like superfamily/Ribonuclease H"/>
    <property type="match status" value="1"/>
</dbReference>
<dbReference type="OrthoDB" id="6753549at2759"/>
<dbReference type="InterPro" id="IPR036397">
    <property type="entry name" value="RNaseH_sf"/>
</dbReference>
<dbReference type="AlphaFoldDB" id="A0A4Y2JM51"/>
<evidence type="ECO:0000313" key="2">
    <source>
        <dbReference type="Proteomes" id="UP000499080"/>
    </source>
</evidence>
<organism evidence="1 2">
    <name type="scientific">Araneus ventricosus</name>
    <name type="common">Orbweaver spider</name>
    <name type="synonym">Epeira ventricosa</name>
    <dbReference type="NCBI Taxonomy" id="182803"/>
    <lineage>
        <taxon>Eukaryota</taxon>
        <taxon>Metazoa</taxon>
        <taxon>Ecdysozoa</taxon>
        <taxon>Arthropoda</taxon>
        <taxon>Chelicerata</taxon>
        <taxon>Arachnida</taxon>
        <taxon>Araneae</taxon>
        <taxon>Araneomorphae</taxon>
        <taxon>Entelegynae</taxon>
        <taxon>Araneoidea</taxon>
        <taxon>Araneidae</taxon>
        <taxon>Araneus</taxon>
    </lineage>
</organism>
<protein>
    <recommendedName>
        <fullName evidence="3">Mariner Mos1 transposase</fullName>
    </recommendedName>
</protein>
<evidence type="ECO:0008006" key="3">
    <source>
        <dbReference type="Google" id="ProtNLM"/>
    </source>
</evidence>
<comment type="caution">
    <text evidence="1">The sequence shown here is derived from an EMBL/GenBank/DDBJ whole genome shotgun (WGS) entry which is preliminary data.</text>
</comment>
<dbReference type="Proteomes" id="UP000499080">
    <property type="component" value="Unassembled WGS sequence"/>
</dbReference>
<sequence>MGLSLQHLIRYEEDPAFLERTVASPGVTTTHSNPIKRVRNGNSHHLLHQGNRKRRRLHGSGSFIFLRSPWTSLVDFLPQGSTINSTQYCSALAKLRKAIKSKRPGLLTQQVILLHDNARPRLP</sequence>
<dbReference type="InterPro" id="IPR001888">
    <property type="entry name" value="Transposase_1"/>
</dbReference>
<reference evidence="1 2" key="1">
    <citation type="journal article" date="2019" name="Sci. Rep.">
        <title>Orb-weaving spider Araneus ventricosus genome elucidates the spidroin gene catalogue.</title>
        <authorList>
            <person name="Kono N."/>
            <person name="Nakamura H."/>
            <person name="Ohtoshi R."/>
            <person name="Moran D.A.P."/>
            <person name="Shinohara A."/>
            <person name="Yoshida Y."/>
            <person name="Fujiwara M."/>
            <person name="Mori M."/>
            <person name="Tomita M."/>
            <person name="Arakawa K."/>
        </authorList>
    </citation>
    <scope>NUCLEOTIDE SEQUENCE [LARGE SCALE GENOMIC DNA]</scope>
</reference>